<feature type="compositionally biased region" description="Low complexity" evidence="1">
    <location>
        <begin position="712"/>
        <end position="722"/>
    </location>
</feature>
<gene>
    <name evidence="2" type="ORF">UTRI_00630</name>
</gene>
<feature type="compositionally biased region" description="Low complexity" evidence="1">
    <location>
        <begin position="198"/>
        <end position="226"/>
    </location>
</feature>
<proteinExistence type="predicted"/>
<dbReference type="Proteomes" id="UP000324022">
    <property type="component" value="Unassembled WGS sequence"/>
</dbReference>
<organism evidence="2 3">
    <name type="scientific">Ustilago trichophora</name>
    <dbReference type="NCBI Taxonomy" id="86804"/>
    <lineage>
        <taxon>Eukaryota</taxon>
        <taxon>Fungi</taxon>
        <taxon>Dikarya</taxon>
        <taxon>Basidiomycota</taxon>
        <taxon>Ustilaginomycotina</taxon>
        <taxon>Ustilaginomycetes</taxon>
        <taxon>Ustilaginales</taxon>
        <taxon>Ustilaginaceae</taxon>
        <taxon>Ustilago</taxon>
    </lineage>
</organism>
<feature type="region of interest" description="Disordered" evidence="1">
    <location>
        <begin position="484"/>
        <end position="511"/>
    </location>
</feature>
<evidence type="ECO:0000256" key="1">
    <source>
        <dbReference type="SAM" id="MobiDB-lite"/>
    </source>
</evidence>
<protein>
    <submittedName>
        <fullName evidence="2">Uncharacterized protein</fullName>
    </submittedName>
</protein>
<feature type="compositionally biased region" description="Basic and acidic residues" evidence="1">
    <location>
        <begin position="604"/>
        <end position="615"/>
    </location>
</feature>
<sequence length="722" mass="74861">MYYHAITGSGWQGGEVAANSIGCYDAVERTKVDSYHPDPALALNLSSILSPTTTSHFRISIPCLGQQQSSVGLGWSKPTSQHFELDSQSLASVYTITSKPGTCFSSFPAFTAFTSHLPTAFQQLAASSQSPGSVIPQQARHTYELAEPAATEAVRSHQISAMSSDRGQPVPKAGASLSERIAALQRKTSNPARSNNLSPPSTASGTTSGRLSPGESPSRSPSGSSGINAVRDRIAKFQSSDEKPVMPRSSFGSPAPNPEIRNARRQFPGASAGKGTGAWGEGVLRPQMTGGVWLGAGAGGGWGEPGSTSLRPQMTGGAFLGNGAPRSSSFGVSRFQRGASDNIVHGTGRDAFAELDDDLVLTGRNRPEPPAEAEADNSNGSKEHLASGAVSSDGAGALPKLPDTPTAEIDLEKIPAASRLPEAPAVAAIPEFPEAPSSAPKPSTKISSAFEGTDTTPDTSIEIGIHGRSADDVERIRQRAHDLQLSEGVNDVPENEPWIAPPPADLAGEVPKPIDTSEILAAKAQSLTDSAQEPWVQGYGRPTVDRDLEAAGLAAGSPRKLPPAEYAASGTLPQRAQVDRTDSGRVDPLDPAAHHVRGPGLLVPRDEVAEAKELGPDAVKAPLAHSPPTPAAASPSTPISKPTNFARSVSNGHSSPPAASPSTTAADQARLAVAMGRTKSQSQRLRRPPPGTVLSAADLDASDDEYEPGWASVTSVMSSSRS</sequence>
<feature type="compositionally biased region" description="Basic and acidic residues" evidence="1">
    <location>
        <begin position="230"/>
        <end position="245"/>
    </location>
</feature>
<reference evidence="2 3" key="1">
    <citation type="submission" date="2018-03" db="EMBL/GenBank/DDBJ databases">
        <authorList>
            <person name="Guldener U."/>
        </authorList>
    </citation>
    <scope>NUCLEOTIDE SEQUENCE [LARGE SCALE GENOMIC DNA]</scope>
    <source>
        <strain evidence="2 3">NBRC100155</strain>
    </source>
</reference>
<feature type="compositionally biased region" description="Polar residues" evidence="1">
    <location>
        <begin position="186"/>
        <end position="197"/>
    </location>
</feature>
<feature type="compositionally biased region" description="Basic and acidic residues" evidence="1">
    <location>
        <begin position="577"/>
        <end position="588"/>
    </location>
</feature>
<feature type="compositionally biased region" description="Polar residues" evidence="1">
    <location>
        <begin position="157"/>
        <end position="166"/>
    </location>
</feature>
<feature type="region of interest" description="Disordered" evidence="1">
    <location>
        <begin position="550"/>
        <end position="722"/>
    </location>
</feature>
<evidence type="ECO:0000313" key="2">
    <source>
        <dbReference type="EMBL" id="SPO21153.1"/>
    </source>
</evidence>
<name>A0A5C3DRU4_9BASI</name>
<evidence type="ECO:0000313" key="3">
    <source>
        <dbReference type="Proteomes" id="UP000324022"/>
    </source>
</evidence>
<keyword evidence="3" id="KW-1185">Reference proteome</keyword>
<dbReference type="EMBL" id="OOIN01000002">
    <property type="protein sequence ID" value="SPO21153.1"/>
    <property type="molecule type" value="Genomic_DNA"/>
</dbReference>
<dbReference type="OrthoDB" id="3366780at2759"/>
<feature type="region of interest" description="Disordered" evidence="1">
    <location>
        <begin position="150"/>
        <end position="279"/>
    </location>
</feature>
<feature type="compositionally biased region" description="Low complexity" evidence="1">
    <location>
        <begin position="386"/>
        <end position="397"/>
    </location>
</feature>
<dbReference type="AlphaFoldDB" id="A0A5C3DRU4"/>
<accession>A0A5C3DRU4</accession>
<feature type="compositionally biased region" description="Low complexity" evidence="1">
    <location>
        <begin position="631"/>
        <end position="643"/>
    </location>
</feature>
<feature type="compositionally biased region" description="Low complexity" evidence="1">
    <location>
        <begin position="654"/>
        <end position="666"/>
    </location>
</feature>
<feature type="region of interest" description="Disordered" evidence="1">
    <location>
        <begin position="360"/>
        <end position="462"/>
    </location>
</feature>